<organism evidence="3 4">
    <name type="scientific">Waddlia chondrophila (strain ATCC VR-1470 / WSU 86-1044)</name>
    <dbReference type="NCBI Taxonomy" id="716544"/>
    <lineage>
        <taxon>Bacteria</taxon>
        <taxon>Pseudomonadati</taxon>
        <taxon>Chlamydiota</taxon>
        <taxon>Chlamydiia</taxon>
        <taxon>Parachlamydiales</taxon>
        <taxon>Waddliaceae</taxon>
        <taxon>Waddlia</taxon>
    </lineage>
</organism>
<reference evidence="3 4" key="1">
    <citation type="journal article" date="2010" name="PLoS ONE">
        <title>The Waddlia genome: a window into chlamydial biology.</title>
        <authorList>
            <person name="Bertelli C."/>
            <person name="Collyn F."/>
            <person name="Croxatto A."/>
            <person name="Ruckert C."/>
            <person name="Polkinghorne A."/>
            <person name="Kebbi-Beghdadi C."/>
            <person name="Goesmann A."/>
            <person name="Vaughan L."/>
            <person name="Greub G."/>
        </authorList>
    </citation>
    <scope>NUCLEOTIDE SEQUENCE [LARGE SCALE GENOMIC DNA]</scope>
    <source>
        <strain evidence="4">ATCC VR-1470 / WSU 86-1044</strain>
    </source>
</reference>
<dbReference type="Pfam" id="PF12937">
    <property type="entry name" value="F-box-like"/>
    <property type="match status" value="1"/>
</dbReference>
<dbReference type="GO" id="GO:0016226">
    <property type="term" value="P:iron-sulfur cluster assembly"/>
    <property type="evidence" value="ECO:0007669"/>
    <property type="project" value="TreeGrafter"/>
</dbReference>
<accession>D6YWJ8</accession>
<dbReference type="KEGG" id="wch:wcw_1152"/>
<proteinExistence type="predicted"/>
<dbReference type="RefSeq" id="WP_013182222.1">
    <property type="nucleotide sequence ID" value="NC_014225.1"/>
</dbReference>
<dbReference type="eggNOG" id="COG2319">
    <property type="taxonomic scope" value="Bacteria"/>
</dbReference>
<dbReference type="Pfam" id="PF00400">
    <property type="entry name" value="WD40"/>
    <property type="match status" value="2"/>
</dbReference>
<dbReference type="InterPro" id="IPR036047">
    <property type="entry name" value="F-box-like_dom_sf"/>
</dbReference>
<dbReference type="Gene3D" id="2.130.10.10">
    <property type="entry name" value="YVTN repeat-like/Quinoprotein amine dehydrogenase"/>
    <property type="match status" value="2"/>
</dbReference>
<keyword evidence="4" id="KW-1185">Reference proteome</keyword>
<dbReference type="Proteomes" id="UP000001505">
    <property type="component" value="Chromosome"/>
</dbReference>
<evidence type="ECO:0000256" key="1">
    <source>
        <dbReference type="PROSITE-ProRule" id="PRU00221"/>
    </source>
</evidence>
<dbReference type="EMBL" id="CP001928">
    <property type="protein sequence ID" value="ADI38509.1"/>
    <property type="molecule type" value="Genomic_DNA"/>
</dbReference>
<feature type="repeat" description="WD" evidence="1">
    <location>
        <begin position="299"/>
        <end position="331"/>
    </location>
</feature>
<dbReference type="InterPro" id="IPR036322">
    <property type="entry name" value="WD40_repeat_dom_sf"/>
</dbReference>
<dbReference type="InterPro" id="IPR001810">
    <property type="entry name" value="F-box_dom"/>
</dbReference>
<dbReference type="STRING" id="716544.wcw_1152"/>
<evidence type="ECO:0000313" key="3">
    <source>
        <dbReference type="EMBL" id="ADI38509.1"/>
    </source>
</evidence>
<evidence type="ECO:0000313" key="4">
    <source>
        <dbReference type="Proteomes" id="UP000001505"/>
    </source>
</evidence>
<gene>
    <name evidence="3" type="ordered locus">wcw_1152</name>
</gene>
<dbReference type="Gene3D" id="1.20.1280.50">
    <property type="match status" value="1"/>
</dbReference>
<keyword evidence="1" id="KW-0853">WD repeat</keyword>
<protein>
    <recommendedName>
        <fullName evidence="2">F-box domain-containing protein</fullName>
    </recommendedName>
</protein>
<dbReference type="OrthoDB" id="414967at2"/>
<dbReference type="GO" id="GO:0097361">
    <property type="term" value="C:cytosolic [4Fe-4S] assembly targeting complex"/>
    <property type="evidence" value="ECO:0007669"/>
    <property type="project" value="TreeGrafter"/>
</dbReference>
<dbReference type="SUPFAM" id="SSF50978">
    <property type="entry name" value="WD40 repeat-like"/>
    <property type="match status" value="1"/>
</dbReference>
<dbReference type="PANTHER" id="PTHR19920:SF0">
    <property type="entry name" value="CYTOSOLIC IRON-SULFUR PROTEIN ASSEMBLY PROTEIN CIAO1-RELATED"/>
    <property type="match status" value="1"/>
</dbReference>
<dbReference type="PROSITE" id="PS50181">
    <property type="entry name" value="FBOX"/>
    <property type="match status" value="1"/>
</dbReference>
<dbReference type="SMART" id="SM00256">
    <property type="entry name" value="FBOX"/>
    <property type="match status" value="1"/>
</dbReference>
<dbReference type="InterPro" id="IPR001680">
    <property type="entry name" value="WD40_rpt"/>
</dbReference>
<dbReference type="PANTHER" id="PTHR19920">
    <property type="entry name" value="WD40 PROTEIN CIAO1"/>
    <property type="match status" value="1"/>
</dbReference>
<dbReference type="InterPro" id="IPR015943">
    <property type="entry name" value="WD40/YVTN_repeat-like_dom_sf"/>
</dbReference>
<evidence type="ECO:0000259" key="2">
    <source>
        <dbReference type="PROSITE" id="PS50181"/>
    </source>
</evidence>
<dbReference type="HOGENOM" id="CLU_677830_0_0_0"/>
<dbReference type="SMART" id="SM00320">
    <property type="entry name" value="WD40"/>
    <property type="match status" value="5"/>
</dbReference>
<dbReference type="PROSITE" id="PS50082">
    <property type="entry name" value="WD_REPEATS_2"/>
    <property type="match status" value="1"/>
</dbReference>
<feature type="domain" description="F-box" evidence="2">
    <location>
        <begin position="4"/>
        <end position="50"/>
    </location>
</feature>
<sequence>MQASLHLNNLDNYALCHLFKWLSPEDLSRTSAVCRRWNAIARDHFLWKPFVEQKLSPFPKPPEMPYWKHYNQHAPGLVFRSLSVLKGEIFSAWGKTIFVWKMPSIGGDKNYDCIRTTTSHTSTITSFALCRLGLTHLLITGSLDKTLQIFIPQAHSRHYRAIQTLHGHTSAVSKIACLGDFILSASTEGEGCLWKCDTVSQRYTSLQMNEKLHSKGIKLLKTASHIFQFITVGKNNCIKFWSVCGGKIKKQQSIKIKDEVISSIAYCHFNPMLLAGTQSGKLLFFKKDRSFQYTLVRAIDAHQSEISAITLIRRDNFLLTAGKDKRVIMWEKAFNPKDATAVKIIHTTEHAHPRHLSVTISNRSRKISKILYPAGNSLCILSFSTDPIKKHCVTATEPHEQRIIYG</sequence>
<dbReference type="PROSITE" id="PS50294">
    <property type="entry name" value="WD_REPEATS_REGION"/>
    <property type="match status" value="1"/>
</dbReference>
<dbReference type="SUPFAM" id="SSF81383">
    <property type="entry name" value="F-box domain"/>
    <property type="match status" value="1"/>
</dbReference>
<name>D6YWJ8_WADCW</name>
<dbReference type="AlphaFoldDB" id="D6YWJ8"/>